<dbReference type="EMBL" id="SEWY01000002">
    <property type="protein sequence ID" value="TBH74609.1"/>
    <property type="molecule type" value="Genomic_DNA"/>
</dbReference>
<dbReference type="PANTHER" id="PTHR35866:SF1">
    <property type="entry name" value="YKGJ FAMILY CYSTEINE CLUSTER PROTEIN"/>
    <property type="match status" value="1"/>
</dbReference>
<proteinExistence type="predicted"/>
<name>A0A4Q9BEI1_9BACT</name>
<sequence length="154" mass="17774">MAKTKDPSFRKLIQRLVARKPKNLDQQFFQAHTEVFKKTDCLTCGNCCRTTSPMWNDTDIQRVSHLFKMKTSAFLDAYLVQDSDGDWVYPKAPCPFLDLEDNKCGIYDHRPKACREYPHTDRKNIMGILGLTSKNALICPAVTQILEKIEQIYP</sequence>
<dbReference type="Proteomes" id="UP000293583">
    <property type="component" value="Unassembled WGS sequence"/>
</dbReference>
<reference evidence="1 2" key="1">
    <citation type="submission" date="2019-02" db="EMBL/GenBank/DDBJ databases">
        <title>Genome of a new Bacteroidetes strain.</title>
        <authorList>
            <person name="Pitt A."/>
        </authorList>
    </citation>
    <scope>NUCLEOTIDE SEQUENCE [LARGE SCALE GENOMIC DNA]</scope>
    <source>
        <strain evidence="1 2">103A-SOEBACH</strain>
    </source>
</reference>
<keyword evidence="2" id="KW-1185">Reference proteome</keyword>
<dbReference type="OrthoDB" id="665764at2"/>
<dbReference type="RefSeq" id="WP_130923029.1">
    <property type="nucleotide sequence ID" value="NZ_CP049835.1"/>
</dbReference>
<evidence type="ECO:0000313" key="1">
    <source>
        <dbReference type="EMBL" id="TBH74609.1"/>
    </source>
</evidence>
<evidence type="ECO:0000313" key="2">
    <source>
        <dbReference type="Proteomes" id="UP000293583"/>
    </source>
</evidence>
<dbReference type="Pfam" id="PF03692">
    <property type="entry name" value="CxxCxxCC"/>
    <property type="match status" value="1"/>
</dbReference>
<gene>
    <name evidence="1" type="ORF">EWU20_05550</name>
</gene>
<dbReference type="AlphaFoldDB" id="A0A4Q9BEI1"/>
<comment type="caution">
    <text evidence="1">The sequence shown here is derived from an EMBL/GenBank/DDBJ whole genome shotgun (WGS) entry which is preliminary data.</text>
</comment>
<protein>
    <submittedName>
        <fullName evidence="1">YkgJ family cysteine cluster protein</fullName>
    </submittedName>
</protein>
<dbReference type="InterPro" id="IPR005358">
    <property type="entry name" value="Puta_zinc/iron-chelating_dom"/>
</dbReference>
<accession>A0A4Q9BEI1</accession>
<organism evidence="1 2">
    <name type="scientific">Aquirufa antheringensis</name>
    <dbReference type="NCBI Taxonomy" id="2516559"/>
    <lineage>
        <taxon>Bacteria</taxon>
        <taxon>Pseudomonadati</taxon>
        <taxon>Bacteroidota</taxon>
        <taxon>Cytophagia</taxon>
        <taxon>Cytophagales</taxon>
        <taxon>Flectobacillaceae</taxon>
        <taxon>Aquirufa</taxon>
    </lineage>
</organism>
<dbReference type="PANTHER" id="PTHR35866">
    <property type="entry name" value="PUTATIVE-RELATED"/>
    <property type="match status" value="1"/>
</dbReference>